<evidence type="ECO:0000313" key="1">
    <source>
        <dbReference type="EMBL" id="VVD68918.1"/>
    </source>
</evidence>
<dbReference type="RefSeq" id="WP_150662845.1">
    <property type="nucleotide sequence ID" value="NZ_CABPSA010000001.1"/>
</dbReference>
<protein>
    <submittedName>
        <fullName evidence="1">Phage protein</fullName>
    </submittedName>
</protein>
<dbReference type="AlphaFoldDB" id="A0A5E4S474"/>
<evidence type="ECO:0000313" key="2">
    <source>
        <dbReference type="Proteomes" id="UP000343335"/>
    </source>
</evidence>
<accession>A0A5E4S474</accession>
<dbReference type="InterPro" id="IPR006517">
    <property type="entry name" value="Phage_terminase_lsu-like_C"/>
</dbReference>
<name>A0A5E4S474_9BURK</name>
<proteinExistence type="predicted"/>
<dbReference type="OrthoDB" id="378710at2"/>
<dbReference type="InterPro" id="IPR027417">
    <property type="entry name" value="P-loop_NTPase"/>
</dbReference>
<dbReference type="Gene3D" id="3.40.50.300">
    <property type="entry name" value="P-loop containing nucleotide triphosphate hydrolases"/>
    <property type="match status" value="1"/>
</dbReference>
<organism evidence="1 2">
    <name type="scientific">Pandoraea commovens</name>
    <dbReference type="NCBI Taxonomy" id="2508289"/>
    <lineage>
        <taxon>Bacteria</taxon>
        <taxon>Pseudomonadati</taxon>
        <taxon>Pseudomonadota</taxon>
        <taxon>Betaproteobacteria</taxon>
        <taxon>Burkholderiales</taxon>
        <taxon>Burkholderiaceae</taxon>
        <taxon>Pandoraea</taxon>
    </lineage>
</organism>
<dbReference type="EMBL" id="CABPSA010000001">
    <property type="protein sequence ID" value="VVD68918.1"/>
    <property type="molecule type" value="Genomic_DNA"/>
</dbReference>
<sequence length="538" mass="61944">MPKKSNAAEQFLKELMAFTDDQRRLIEAACDGFTPNEDARLERRMRVFAGDYRFFFQTYFPHYSNSAESSVFHDWCFDNLPKRVAAKQGKLINLSAPRGEAKSTLVTQVFTLLCIVRQSKHFIPIVMDSSDQAQMMLEAIKVELTDNPRLAMDFPEHVGKGRVWNVGVALTATDIKLQAFGSGKRMRGIRHGPFRPDLVLLDDIENDENVQQKTQRDKLERWLKKVVMPLGPPDGSMDIIYLNTILHYDGVANRVHRSPLWESRKFRAIIEWPKRMDLWEKWEEAFLNEGEEAADEFYEQRRAEMDDGAIVSWPSMRPLLRLMKIRANDHHAFDCEYQNDPTNSEDAPFQKLVFWVHPSDAWIFYGAHDPSMGKRNKGRDPCACLVGGLNRKTGVLDVVEAKIARMVPNLQIETMISFQEEYRCLVWGIEIIQFQEFFKDVLVERSRERGVPIPARGIRSDEDKDLRILSLQPHTANGTVRLHKNQTVLIEQLTHYPEADHDDGPDALQMLFMLAYSGLGSVIPKIKFGKRKVSLYGA</sequence>
<gene>
    <name evidence="1" type="ORF">PCO31010_00506</name>
</gene>
<dbReference type="Proteomes" id="UP000343335">
    <property type="component" value="Unassembled WGS sequence"/>
</dbReference>
<reference evidence="1 2" key="1">
    <citation type="submission" date="2019-08" db="EMBL/GenBank/DDBJ databases">
        <authorList>
            <person name="Peeters C."/>
        </authorList>
    </citation>
    <scope>NUCLEOTIDE SEQUENCE [LARGE SCALE GENOMIC DNA]</scope>
    <source>
        <strain evidence="1 2">LMG 31010</strain>
    </source>
</reference>
<dbReference type="NCBIfam" id="TIGR01630">
    <property type="entry name" value="psiM2_ORF9"/>
    <property type="match status" value="1"/>
</dbReference>